<sequence length="944" mass="104720">MIISHAHRHLLHHLVCCCFIVFSSLSQAGALDEPVAHPAIPVLDESGAHVLNSGQPYSPKTTCGTGGCHDYEQITHSFHFETGRDEARDDFGALRQLPQLVSPGYFGGYNCMGGSNPDNLAKKNNAQVSDFADHGSAGLIKRCISCHSGGGWMEKDRNNRRYDEVNPDTVNPLDGDYFNRGTDENNQSADSSVVSQWNWQKSGVVENDCFLCHFKFDDLKVFDDQVSADTSGYDHFRSVRGTDLAKKGFFRYVDSAILEVMNLNHPDGVTSDKSLLNFSRTDGHLNLDDNGNPLLNWNPDAFDENGKVVIPMLRYPNNDNCMMCHRTSNSRRGFYGFGEDTAMEADAEGIIEEDYQDDVHYGKVWTETNGESRAIENCNSCHSGTYFKPSYSNVDLDSPHQFLKGNSDMDVRNDLDFNPAPKSCEYCHETSPNRAIPSGHDTMLDAHRERWKASSDLQGYTAGSLDRITQTHLDVISCQACHITNKKSRGRPLQILYRYRRGEDNKLKIIPYNPRLRYYWKDKTSGYVMNQTERNRAFRLETDADGNKYGALINPVSGEQLGTVGARMSHGSWRFSDPADYNTFKALKQAYDSVLAEKGLANPDAVMVWTESNYYIMSHNTRLAVDSLQCEQCHERKQNGSFSALVSEQGVLGKENIKQVTTLPDKRLVDEGLIIFDKPYMQVDDSGVVTENIADILYDSKINPSMSILNAEQARVMTGSMHKYALDNAANQAQLGAYSSRLGEQIFTPQAYVFKGDYGDDALRHLALLLEANSATDAIFSTAQIQASLASNEQFNRAQNAGFGGLISSVINLQAAYDNGQNMSQLTTGGQMLLKLPYYSDITDESKIKLIHSDNGNDWNDLNAKLVFVQAQTDGETGFALFLTEHFGYFSVASQNASTQPVAVDTDSSAETTSSGGGGGGSVFLLPILLLLGWRFRGRLSVSK</sequence>
<name>A0A1H6FG07_9GAMM</name>
<gene>
    <name evidence="2" type="ORF">MBHS_03831</name>
</gene>
<protein>
    <submittedName>
        <fullName evidence="2">Uncharacterized protein</fullName>
    </submittedName>
</protein>
<keyword evidence="3" id="KW-1185">Reference proteome</keyword>
<dbReference type="SUPFAM" id="SSF48695">
    <property type="entry name" value="Multiheme cytochromes"/>
    <property type="match status" value="1"/>
</dbReference>
<dbReference type="AlphaFoldDB" id="A0A1H6FG07"/>
<feature type="chain" id="PRO_5014680049" evidence="1">
    <location>
        <begin position="29"/>
        <end position="944"/>
    </location>
</feature>
<organism evidence="2 3">
    <name type="scientific">Candidatus Venteria ishoeyi</name>
    <dbReference type="NCBI Taxonomy" id="1899563"/>
    <lineage>
        <taxon>Bacteria</taxon>
        <taxon>Pseudomonadati</taxon>
        <taxon>Pseudomonadota</taxon>
        <taxon>Gammaproteobacteria</taxon>
        <taxon>Thiotrichales</taxon>
        <taxon>Thiotrichaceae</taxon>
        <taxon>Venteria</taxon>
    </lineage>
</organism>
<proteinExistence type="predicted"/>
<evidence type="ECO:0000313" key="2">
    <source>
        <dbReference type="EMBL" id="SEH07944.1"/>
    </source>
</evidence>
<reference evidence="2 3" key="1">
    <citation type="submission" date="2016-10" db="EMBL/GenBank/DDBJ databases">
        <authorList>
            <person name="de Groot N.N."/>
        </authorList>
    </citation>
    <scope>NUCLEOTIDE SEQUENCE [LARGE SCALE GENOMIC DNA]</scope>
    <source>
        <strain evidence="2">MBHS1</strain>
    </source>
</reference>
<dbReference type="Proteomes" id="UP000236724">
    <property type="component" value="Unassembled WGS sequence"/>
</dbReference>
<accession>A0A1H6FG07</accession>
<dbReference type="InterPro" id="IPR036280">
    <property type="entry name" value="Multihaem_cyt_sf"/>
</dbReference>
<evidence type="ECO:0000313" key="3">
    <source>
        <dbReference type="Proteomes" id="UP000236724"/>
    </source>
</evidence>
<evidence type="ECO:0000256" key="1">
    <source>
        <dbReference type="SAM" id="SignalP"/>
    </source>
</evidence>
<keyword evidence="1" id="KW-0732">Signal</keyword>
<dbReference type="EMBL" id="FMSV02000542">
    <property type="protein sequence ID" value="SEH07944.1"/>
    <property type="molecule type" value="Genomic_DNA"/>
</dbReference>
<feature type="signal peptide" evidence="1">
    <location>
        <begin position="1"/>
        <end position="28"/>
    </location>
</feature>